<dbReference type="Gene3D" id="3.40.50.300">
    <property type="entry name" value="P-loop containing nucleotide triphosphate hydrolases"/>
    <property type="match status" value="1"/>
</dbReference>
<organism evidence="5 6">
    <name type="scientific">Necator americanus</name>
    <name type="common">Human hookworm</name>
    <dbReference type="NCBI Taxonomy" id="51031"/>
    <lineage>
        <taxon>Eukaryota</taxon>
        <taxon>Metazoa</taxon>
        <taxon>Ecdysozoa</taxon>
        <taxon>Nematoda</taxon>
        <taxon>Chromadorea</taxon>
        <taxon>Rhabditida</taxon>
        <taxon>Rhabditina</taxon>
        <taxon>Rhabditomorpha</taxon>
        <taxon>Strongyloidea</taxon>
        <taxon>Ancylostomatidae</taxon>
        <taxon>Bunostominae</taxon>
        <taxon>Necator</taxon>
    </lineage>
</organism>
<evidence type="ECO:0000256" key="1">
    <source>
        <dbReference type="ARBA" id="ARBA00006270"/>
    </source>
</evidence>
<dbReference type="EMBL" id="JAVFWL010000006">
    <property type="protein sequence ID" value="KAK6766107.1"/>
    <property type="molecule type" value="Genomic_DNA"/>
</dbReference>
<dbReference type="SUPFAM" id="SSF52540">
    <property type="entry name" value="P-loop containing nucleoside triphosphate hydrolases"/>
    <property type="match status" value="1"/>
</dbReference>
<name>A0ABR1ETY4_NECAM</name>
<dbReference type="InterPro" id="IPR050305">
    <property type="entry name" value="Small_GTPase_Rab"/>
</dbReference>
<evidence type="ECO:0008006" key="7">
    <source>
        <dbReference type="Google" id="ProtNLM"/>
    </source>
</evidence>
<evidence type="ECO:0000313" key="5">
    <source>
        <dbReference type="EMBL" id="KAK6766107.1"/>
    </source>
</evidence>
<keyword evidence="6" id="KW-1185">Reference proteome</keyword>
<evidence type="ECO:0000256" key="4">
    <source>
        <dbReference type="ARBA" id="ARBA00023289"/>
    </source>
</evidence>
<dbReference type="PROSITE" id="PS51419">
    <property type="entry name" value="RAB"/>
    <property type="match status" value="1"/>
</dbReference>
<dbReference type="Pfam" id="PF00071">
    <property type="entry name" value="Ras"/>
    <property type="match status" value="1"/>
</dbReference>
<dbReference type="PRINTS" id="PR00449">
    <property type="entry name" value="RASTRNSFRMNG"/>
</dbReference>
<keyword evidence="4" id="KW-0449">Lipoprotein</keyword>
<evidence type="ECO:0000313" key="6">
    <source>
        <dbReference type="Proteomes" id="UP001303046"/>
    </source>
</evidence>
<gene>
    <name evidence="5" type="primary">Necator_chrX.g25966</name>
    <name evidence="5" type="ORF">RB195_025800</name>
</gene>
<dbReference type="SMART" id="SM00175">
    <property type="entry name" value="RAB"/>
    <property type="match status" value="1"/>
</dbReference>
<accession>A0ABR1ETY4</accession>
<dbReference type="InterPro" id="IPR027417">
    <property type="entry name" value="P-loop_NTPase"/>
</dbReference>
<protein>
    <recommendedName>
        <fullName evidence="7">Ras family protein</fullName>
    </recommendedName>
</protein>
<comment type="caution">
    <text evidence="5">The sequence shown here is derived from an EMBL/GenBank/DDBJ whole genome shotgun (WGS) entry which is preliminary data.</text>
</comment>
<proteinExistence type="inferred from homology"/>
<dbReference type="PROSITE" id="PS51421">
    <property type="entry name" value="RAS"/>
    <property type="match status" value="1"/>
</dbReference>
<dbReference type="PANTHER" id="PTHR47980">
    <property type="entry name" value="LD44762P"/>
    <property type="match status" value="1"/>
</dbReference>
<keyword evidence="4" id="KW-0636">Prenylation</keyword>
<evidence type="ECO:0000256" key="3">
    <source>
        <dbReference type="ARBA" id="ARBA00023134"/>
    </source>
</evidence>
<keyword evidence="3" id="KW-0342">GTP-binding</keyword>
<dbReference type="CDD" id="cd00154">
    <property type="entry name" value="Rab"/>
    <property type="match status" value="1"/>
</dbReference>
<dbReference type="InterPro" id="IPR001806">
    <property type="entry name" value="Small_GTPase"/>
</dbReference>
<sequence length="237" mass="26801">MNFNYSDIMIYPSEAQYAANRFKILVIGRGGSGRSSLLRRFKQNIFHNPKEEISHPEITVVVRAIHGSIVKADLQIIELSSFACNEDVSGPAKVHMAKNFMDVNGVLLVYDTTNVKTFQELCDTLPTLQRMIAPNVDIFLVGTKADLNDQRMVSFDDAEKKSQELGFSLFETSAVTGVNCEELLIEVLDKVAERRAEIQERLTGKIEVVDTNETEPPRRSLFCWLPYFLTRKTMTST</sequence>
<reference evidence="5 6" key="1">
    <citation type="submission" date="2023-08" db="EMBL/GenBank/DDBJ databases">
        <title>A Necator americanus chromosomal reference genome.</title>
        <authorList>
            <person name="Ilik V."/>
            <person name="Petrzelkova K.J."/>
            <person name="Pardy F."/>
            <person name="Fuh T."/>
            <person name="Niatou-Singa F.S."/>
            <person name="Gouil Q."/>
            <person name="Baker L."/>
            <person name="Ritchie M.E."/>
            <person name="Jex A.R."/>
            <person name="Gazzola D."/>
            <person name="Li H."/>
            <person name="Toshio Fujiwara R."/>
            <person name="Zhan B."/>
            <person name="Aroian R.V."/>
            <person name="Pafco B."/>
            <person name="Schwarz E.M."/>
        </authorList>
    </citation>
    <scope>NUCLEOTIDE SEQUENCE [LARGE SCALE GENOMIC DNA]</scope>
    <source>
        <strain evidence="5 6">Aroian</strain>
        <tissue evidence="5">Whole animal</tissue>
    </source>
</reference>
<comment type="similarity">
    <text evidence="1">Belongs to the small GTPase superfamily. Rab family.</text>
</comment>
<dbReference type="SMART" id="SM00173">
    <property type="entry name" value="RAS"/>
    <property type="match status" value="1"/>
</dbReference>
<evidence type="ECO:0000256" key="2">
    <source>
        <dbReference type="ARBA" id="ARBA00022741"/>
    </source>
</evidence>
<dbReference type="Proteomes" id="UP001303046">
    <property type="component" value="Unassembled WGS sequence"/>
</dbReference>
<keyword evidence="2" id="KW-0547">Nucleotide-binding</keyword>